<dbReference type="GO" id="GO:0042781">
    <property type="term" value="F:3'-tRNA processing endoribonuclease activity"/>
    <property type="evidence" value="ECO:0007669"/>
    <property type="project" value="TreeGrafter"/>
</dbReference>
<accession>A0A1Z1MUG6</accession>
<gene>
    <name evidence="1" type="primary">rnz</name>
</gene>
<dbReference type="Gene3D" id="3.60.15.10">
    <property type="entry name" value="Ribonuclease Z/Hydroxyacylglutathione hydrolase-like"/>
    <property type="match status" value="1"/>
</dbReference>
<dbReference type="GeneID" id="33362127"/>
<sequence length="225" mass="25869">MIFRYIGLGTHVIDRSNKSFLIKLSMTKDIWVFNCIEGFQSNIFSQDFKINNISKIIITNLHIENISGLLGLLSSLNLIGRLKSLHIYAPIDLKYYLDLGKKYSKTNFNYVVYLHILKTGLVANHQGCRIYAFCNTNSYEFIIMQPEDYGTFFLDQARRNYLAPGPLYGKLKKGCTFVLPDGFIIDGRKLTSMNLKGNQLCLLINCFYKRKILESSTKSRLVLFS</sequence>
<name>A0A1Z1MUG6_DIGSM</name>
<proteinExistence type="predicted"/>
<protein>
    <submittedName>
        <fullName evidence="1">Ribonuclease Z</fullName>
    </submittedName>
</protein>
<organism evidence="1">
    <name type="scientific">Digenea simplex</name>
    <name type="common">Marine red alga</name>
    <name type="synonym">Conferva simplex</name>
    <dbReference type="NCBI Taxonomy" id="945030"/>
    <lineage>
        <taxon>Eukaryota</taxon>
        <taxon>Rhodophyta</taxon>
        <taxon>Florideophyceae</taxon>
        <taxon>Rhodymeniophycidae</taxon>
        <taxon>Ceramiales</taxon>
        <taxon>Rhodomelaceae</taxon>
        <taxon>Polysiphonioideae</taxon>
        <taxon>Digenea</taxon>
    </lineage>
</organism>
<dbReference type="RefSeq" id="YP_009399633.1">
    <property type="nucleotide sequence ID" value="NC_035298.1"/>
</dbReference>
<dbReference type="PANTHER" id="PTHR46018">
    <property type="entry name" value="ZINC PHOSPHODIESTERASE ELAC PROTEIN 1"/>
    <property type="match status" value="1"/>
</dbReference>
<dbReference type="AlphaFoldDB" id="A0A1Z1MUG6"/>
<geneLocation type="chloroplast" evidence="1"/>
<dbReference type="EMBL" id="MF101465">
    <property type="protein sequence ID" value="ARW69452.1"/>
    <property type="molecule type" value="Genomic_DNA"/>
</dbReference>
<keyword evidence="1" id="KW-0934">Plastid</keyword>
<dbReference type="PANTHER" id="PTHR46018:SF2">
    <property type="entry name" value="ZINC PHOSPHODIESTERASE ELAC PROTEIN 1"/>
    <property type="match status" value="1"/>
</dbReference>
<reference evidence="1" key="1">
    <citation type="journal article" date="2017" name="J. Phycol.">
        <title>Analysis of chloroplast genomes and a supermatrix inform reclassification of the Rhodomelaceae (Rhodophyta).</title>
        <authorList>
            <person name="Diaz-Tapia P."/>
            <person name="Maggs C.A."/>
            <person name="West J.A."/>
            <person name="Verbruggen H."/>
        </authorList>
    </citation>
    <scope>NUCLEOTIDE SEQUENCE</scope>
    <source>
        <strain evidence="1">PD1820</strain>
    </source>
</reference>
<evidence type="ECO:0000313" key="1">
    <source>
        <dbReference type="EMBL" id="ARW69452.1"/>
    </source>
</evidence>
<dbReference type="SUPFAM" id="SSF56281">
    <property type="entry name" value="Metallo-hydrolase/oxidoreductase"/>
    <property type="match status" value="1"/>
</dbReference>
<keyword evidence="1" id="KW-0150">Chloroplast</keyword>
<dbReference type="InterPro" id="IPR036866">
    <property type="entry name" value="RibonucZ/Hydroxyglut_hydro"/>
</dbReference>